<name>A0A248LMR5_9NEIS</name>
<evidence type="ECO:0000313" key="3">
    <source>
        <dbReference type="Proteomes" id="UP000197424"/>
    </source>
</evidence>
<feature type="region of interest" description="Disordered" evidence="1">
    <location>
        <begin position="1"/>
        <end position="42"/>
    </location>
</feature>
<gene>
    <name evidence="2" type="ORF">LHGZ1_2940</name>
</gene>
<dbReference type="Proteomes" id="UP000197424">
    <property type="component" value="Chromosome"/>
</dbReference>
<evidence type="ECO:0000313" key="2">
    <source>
        <dbReference type="EMBL" id="ASJ25771.1"/>
    </source>
</evidence>
<protein>
    <submittedName>
        <fullName evidence="2">Uncharacterized protein</fullName>
    </submittedName>
</protein>
<feature type="compositionally biased region" description="Low complexity" evidence="1">
    <location>
        <begin position="1"/>
        <end position="10"/>
    </location>
</feature>
<dbReference type="AlphaFoldDB" id="A0A248LMR5"/>
<proteinExistence type="predicted"/>
<sequence length="120" mass="13030">MDQRPVVGGRRASGRRRVRGQRGFFRGARRSGGSGRGSATRPDAALADELGWDAAVARLIRAGHRLGDVTAYTLTQAQAFLDVDGQIERQQLAQLLGIHAVAAQGEKRGIEQLQRDLLKD</sequence>
<dbReference type="EMBL" id="CP022115">
    <property type="protein sequence ID" value="ASJ25771.1"/>
    <property type="molecule type" value="Genomic_DNA"/>
</dbReference>
<accession>A0A248LMR5</accession>
<evidence type="ECO:0000256" key="1">
    <source>
        <dbReference type="SAM" id="MobiDB-lite"/>
    </source>
</evidence>
<reference evidence="3" key="1">
    <citation type="submission" date="2017-06" db="EMBL/GenBank/DDBJ databases">
        <title>Whole genome sequence of Laribacter hongkongensis LHGZ1.</title>
        <authorList>
            <person name="Chen D."/>
            <person name="Wu H."/>
            <person name="Chen J."/>
        </authorList>
    </citation>
    <scope>NUCLEOTIDE SEQUENCE [LARGE SCALE GENOMIC DNA]</scope>
    <source>
        <strain evidence="3">LHGZ1</strain>
    </source>
</reference>
<organism evidence="2 3">
    <name type="scientific">Laribacter hongkongensis</name>
    <dbReference type="NCBI Taxonomy" id="168471"/>
    <lineage>
        <taxon>Bacteria</taxon>
        <taxon>Pseudomonadati</taxon>
        <taxon>Pseudomonadota</taxon>
        <taxon>Betaproteobacteria</taxon>
        <taxon>Neisseriales</taxon>
        <taxon>Aquaspirillaceae</taxon>
        <taxon>Laribacter</taxon>
    </lineage>
</organism>